<evidence type="ECO:0000313" key="2">
    <source>
        <dbReference type="Proteomes" id="UP000061569"/>
    </source>
</evidence>
<accession>A0A0S2DK93</accession>
<dbReference type="KEGG" id="lez:GLE_3723"/>
<dbReference type="PATRIC" id="fig|69.6.peg.3668"/>
<dbReference type="EMBL" id="CP013140">
    <property type="protein sequence ID" value="ALN59067.1"/>
    <property type="molecule type" value="Genomic_DNA"/>
</dbReference>
<dbReference type="Proteomes" id="UP000061569">
    <property type="component" value="Chromosome"/>
</dbReference>
<gene>
    <name evidence="1" type="ORF">GLE_3723</name>
</gene>
<sequence>MEELQPIRLRLQRQHALGFDRFREMIEGQLQRRAGPAKIGRPR</sequence>
<name>A0A0S2DK93_LYSEN</name>
<reference evidence="1 2" key="1">
    <citation type="submission" date="2015-11" db="EMBL/GenBank/DDBJ databases">
        <title>Genome sequences of Lysobacter enzymogenes strain C3 and Lysobacter antibioticus ATCC 29479.</title>
        <authorList>
            <person name="Kobayashi D.Y."/>
        </authorList>
    </citation>
    <scope>NUCLEOTIDE SEQUENCE [LARGE SCALE GENOMIC DNA]</scope>
    <source>
        <strain evidence="1 2">C3</strain>
    </source>
</reference>
<proteinExistence type="predicted"/>
<dbReference type="AlphaFoldDB" id="A0A0S2DK93"/>
<organism evidence="1 2">
    <name type="scientific">Lysobacter enzymogenes</name>
    <dbReference type="NCBI Taxonomy" id="69"/>
    <lineage>
        <taxon>Bacteria</taxon>
        <taxon>Pseudomonadati</taxon>
        <taxon>Pseudomonadota</taxon>
        <taxon>Gammaproteobacteria</taxon>
        <taxon>Lysobacterales</taxon>
        <taxon>Lysobacteraceae</taxon>
        <taxon>Lysobacter</taxon>
    </lineage>
</organism>
<protein>
    <submittedName>
        <fullName evidence="1">Uncharacterized protein</fullName>
    </submittedName>
</protein>
<evidence type="ECO:0000313" key="1">
    <source>
        <dbReference type="EMBL" id="ALN59067.1"/>
    </source>
</evidence>